<dbReference type="Pfam" id="PF06293">
    <property type="entry name" value="Kdo"/>
    <property type="match status" value="1"/>
</dbReference>
<dbReference type="PROSITE" id="PS00028">
    <property type="entry name" value="ZINC_FINGER_C2H2_1"/>
    <property type="match status" value="1"/>
</dbReference>
<proteinExistence type="predicted"/>
<evidence type="ECO:0000256" key="1">
    <source>
        <dbReference type="PROSITE-ProRule" id="PRU00042"/>
    </source>
</evidence>
<feature type="compositionally biased region" description="Basic and acidic residues" evidence="2">
    <location>
        <begin position="1794"/>
        <end position="1805"/>
    </location>
</feature>
<feature type="compositionally biased region" description="Polar residues" evidence="2">
    <location>
        <begin position="956"/>
        <end position="974"/>
    </location>
</feature>
<dbReference type="InterPro" id="IPR021842">
    <property type="entry name" value="DUF3435"/>
</dbReference>
<feature type="domain" description="C2H2-type" evidence="3">
    <location>
        <begin position="721"/>
        <end position="751"/>
    </location>
</feature>
<feature type="region of interest" description="Disordered" evidence="2">
    <location>
        <begin position="455"/>
        <end position="481"/>
    </location>
</feature>
<reference evidence="4" key="1">
    <citation type="submission" date="2020-06" db="EMBL/GenBank/DDBJ databases">
        <title>Draft genome sequences of strains closely related to Aspergillus parafelis and Aspergillus hiratsukae.</title>
        <authorList>
            <person name="Dos Santos R.A.C."/>
            <person name="Rivero-Menendez O."/>
            <person name="Steenwyk J.L."/>
            <person name="Mead M.E."/>
            <person name="Goldman G.H."/>
            <person name="Alastruey-Izquierdo A."/>
            <person name="Rokas A."/>
        </authorList>
    </citation>
    <scope>NUCLEOTIDE SEQUENCE</scope>
    <source>
        <strain evidence="4">CNM-CM7691</strain>
    </source>
</reference>
<dbReference type="InterPro" id="IPR011009">
    <property type="entry name" value="Kinase-like_dom_sf"/>
</dbReference>
<protein>
    <recommendedName>
        <fullName evidence="3">C2H2-type domain-containing protein</fullName>
    </recommendedName>
</protein>
<feature type="compositionally biased region" description="Polar residues" evidence="2">
    <location>
        <begin position="1544"/>
        <end position="1554"/>
    </location>
</feature>
<feature type="region of interest" description="Disordered" evidence="2">
    <location>
        <begin position="758"/>
        <end position="799"/>
    </location>
</feature>
<keyword evidence="5" id="KW-1185">Reference proteome</keyword>
<feature type="region of interest" description="Disordered" evidence="2">
    <location>
        <begin position="1457"/>
        <end position="1569"/>
    </location>
</feature>
<dbReference type="Pfam" id="PF11917">
    <property type="entry name" value="DUF3435"/>
    <property type="match status" value="1"/>
</dbReference>
<feature type="compositionally biased region" description="Polar residues" evidence="2">
    <location>
        <begin position="1044"/>
        <end position="1059"/>
    </location>
</feature>
<feature type="region of interest" description="Disordered" evidence="2">
    <location>
        <begin position="881"/>
        <end position="1000"/>
    </location>
</feature>
<evidence type="ECO:0000259" key="3">
    <source>
        <dbReference type="PROSITE" id="PS50157"/>
    </source>
</evidence>
<comment type="caution">
    <text evidence="4">The sequence shown here is derived from an EMBL/GenBank/DDBJ whole genome shotgun (WGS) entry which is preliminary data.</text>
</comment>
<dbReference type="PROSITE" id="PS50157">
    <property type="entry name" value="ZINC_FINGER_C2H2_2"/>
    <property type="match status" value="1"/>
</dbReference>
<keyword evidence="1" id="KW-0479">Metal-binding</keyword>
<name>A0A8H6QQA8_9EURO</name>
<dbReference type="Gene3D" id="1.10.510.10">
    <property type="entry name" value="Transferase(Phosphotransferase) domain 1"/>
    <property type="match status" value="1"/>
</dbReference>
<feature type="compositionally biased region" description="Polar residues" evidence="2">
    <location>
        <begin position="887"/>
        <end position="910"/>
    </location>
</feature>
<evidence type="ECO:0000313" key="4">
    <source>
        <dbReference type="EMBL" id="KAF7177416.1"/>
    </source>
</evidence>
<feature type="compositionally biased region" description="Polar residues" evidence="2">
    <location>
        <begin position="1476"/>
        <end position="1495"/>
    </location>
</feature>
<organism evidence="4 5">
    <name type="scientific">Aspergillus felis</name>
    <dbReference type="NCBI Taxonomy" id="1287682"/>
    <lineage>
        <taxon>Eukaryota</taxon>
        <taxon>Fungi</taxon>
        <taxon>Dikarya</taxon>
        <taxon>Ascomycota</taxon>
        <taxon>Pezizomycotina</taxon>
        <taxon>Eurotiomycetes</taxon>
        <taxon>Eurotiomycetidae</taxon>
        <taxon>Eurotiales</taxon>
        <taxon>Aspergillaceae</taxon>
        <taxon>Aspergillus</taxon>
        <taxon>Aspergillus subgen. Fumigati</taxon>
    </lineage>
</organism>
<keyword evidence="1" id="KW-0862">Zinc</keyword>
<dbReference type="InterPro" id="IPR013087">
    <property type="entry name" value="Znf_C2H2_type"/>
</dbReference>
<accession>A0A8H6QQA8</accession>
<dbReference type="PANTHER" id="PTHR37535">
    <property type="entry name" value="FLUG DOMAIN PROTEIN"/>
    <property type="match status" value="1"/>
</dbReference>
<dbReference type="SUPFAM" id="SSF56112">
    <property type="entry name" value="Protein kinase-like (PK-like)"/>
    <property type="match status" value="1"/>
</dbReference>
<sequence length="1805" mass="204560">MPKGRRKVDRLAVAQANGYIRGANREKDQHHCETFYSDESKNLQERVLSDYIEWASQEDENLREGGLREGQPVPDLATIKDFIRFYIFSAHGMISLRPTKSSVLNFAERFFAGFTRLTKSAFDKRDTQDVYKWIRKSLVKEDVIEDITRAKHMFTHCDLKNIIISIWKDDDPVFIHPRYRVQLTFAILIYCYSGARIGTFIPDTSKKDQRGLRYEDIELYIYRRPDGEIELFFRLSERWVKNNDNPKNTVFRVAMREHGKLRFNPVPWLLEMAVQDGAFLHFDSLETLKNWNPDNNEPIPLLWRPSVAREPVLRQVTRLGGLSNSAWTRECFCRLFRAVVVNAGYPEIITIHTLRRGLANRLDKVATESERSQILTQKDPNVFGRSYIDSTSAVSSMDAFLGETMRLDHIEYLRGVGKYRAIGYPRRLPAEREHAIAKNEDLRELERRLKELQTQENCNQCNDQSTAEESDANNESETNKVDEDAGFAIKLTRKQIQVLKTRLHNSELAKYREEWIQTRVETQVRAGGKAPEAVVYNDVAHCLFKAQPDRQRVADMMPMDNHLSYQDMLSVVESLLAYCTKDYDVFYRPGEEPVDGRCPVSKCDLTQLTRPKRSNHVQDCQRKERCKVLGYEDAQLKYCYECFAFYTAKEWEDHCRMHIENGMSRRCEIITYCYTLVRPGYCPFCLGTESLSPSDRMRSWKRSNELRSHVINDMKMMCGKYICSHPMCRVEFDSETQLRYHLSDTHGLQKAIWVASGNESDSKGKLGTRAGAVSRGKKRSQEWKGDKKGDKKRQRLDPGGAGIFSVIQWAPPEVKVTTMSTGRRSSEIKRQPDAFTLLEGNQTGLTPVQVAERCRPVPSPSTRLATPFPLREDGPRYNADGIECSIHSPSLQPDSIADTLNTSDVPTPYTSDELGSVTSNTSPEILPIDPQLMQDFNSSTSGGYEPGTSEDREQSDSSYATRSPDPNTSPTSLKLSDARSSLGEALSSPDMTASPASADLEASPALTAAPGKKALKKTRCPAVDKDGVHANHRLTRAMARRQATDAQSGPISCPKSTRAANHRSKEKEITPISRRWYVAQPSPRVTRSTSRISPQTTRALYLKAEEGRKQAEERVRQERERNRPTTLREFIQHCHNLLWKPLRAEAPSRSTTGKISPPTGKYCPVRLRQWTDCEARQREIYESVCRYLQPTREDARQFFAPLVALEDHGRRFARRPISSEQDLETYERLAVEDHVHDIVAELCKIPDAREEFQLGSGVWFDNHANALDEDNEMDASRSSTARPSRPDQFCIHRVDGNTSTLLTTVEYKPPHKLSAGSLREGLRPMDFWQEVVEPDTIPTEEPKRSRYNAARLVGSAIVQEFHVMIQEGLEYSYITNGLMDVQLWVPYDDPSTLYYDLGDPSIYGTGGVGRPGAPRTRIERTLCLCLMSFRSHFRDQAWRNGARAQLPIWHTSFDSERSQIRAAGSPQHPGVDYASSEYTSPEQTISEYLPSSSPAGSPVAKGRPVTTRSTSGCAPSSDQHHREDSSDSEVDPISAAGRKRGFSQVASSPPTQRSAPRRDPKGNQSGQSHPHIAQFCTQLCLLGLQQGGALDPDCPNVELHMIGRSDGRHQVNADDLVKKLNAQLDQDLDHNCTPIGSCGSYGAPFKITCDTYGYTVVGKGTTSRLWKEVSREAEIYRVLQRAQGSAVPVFLGAIDLAQLYFLHGAGEIRHMLLMGWGGESVGHINPDRNIQRAISRSVKEIRSLGILHQDLRPENILWNAELKRALIIDFHRCTLDNRPGHKRLGSLKRLRGGPNERESKRVRVM</sequence>
<feature type="region of interest" description="Disordered" evidence="2">
    <location>
        <begin position="1784"/>
        <end position="1805"/>
    </location>
</feature>
<feature type="region of interest" description="Disordered" evidence="2">
    <location>
        <begin position="1041"/>
        <end position="1067"/>
    </location>
</feature>
<feature type="compositionally biased region" description="Basic and acidic residues" evidence="2">
    <location>
        <begin position="779"/>
        <end position="789"/>
    </location>
</feature>
<dbReference type="EMBL" id="JACBAG010001898">
    <property type="protein sequence ID" value="KAF7177416.1"/>
    <property type="molecule type" value="Genomic_DNA"/>
</dbReference>
<dbReference type="GO" id="GO:0008270">
    <property type="term" value="F:zinc ion binding"/>
    <property type="evidence" value="ECO:0007669"/>
    <property type="project" value="UniProtKB-KW"/>
</dbReference>
<feature type="compositionally biased region" description="Polar residues" evidence="2">
    <location>
        <begin position="455"/>
        <end position="465"/>
    </location>
</feature>
<feature type="compositionally biased region" description="Polar residues" evidence="2">
    <location>
        <begin position="1506"/>
        <end position="1517"/>
    </location>
</feature>
<dbReference type="PANTHER" id="PTHR37535:SF3">
    <property type="entry name" value="FLUG DOMAIN-CONTAINING PROTEIN"/>
    <property type="match status" value="1"/>
</dbReference>
<dbReference type="Proteomes" id="UP000641853">
    <property type="component" value="Unassembled WGS sequence"/>
</dbReference>
<evidence type="ECO:0000313" key="5">
    <source>
        <dbReference type="Proteomes" id="UP000641853"/>
    </source>
</evidence>
<gene>
    <name evidence="4" type="ORF">CNMCM7691_005621</name>
</gene>
<keyword evidence="1" id="KW-0863">Zinc-finger</keyword>
<evidence type="ECO:0000256" key="2">
    <source>
        <dbReference type="SAM" id="MobiDB-lite"/>
    </source>
</evidence>